<feature type="transmembrane region" description="Helical" evidence="7">
    <location>
        <begin position="160"/>
        <end position="179"/>
    </location>
</feature>
<evidence type="ECO:0000256" key="5">
    <source>
        <dbReference type="ARBA" id="ARBA00022989"/>
    </source>
</evidence>
<feature type="transmembrane region" description="Helical" evidence="7">
    <location>
        <begin position="92"/>
        <end position="115"/>
    </location>
</feature>
<proteinExistence type="inferred from homology"/>
<sequence>MALLPQTGAEDPAEPDAEGLGATAARGAAWSGVSTIVLRLGSVIVGVVVARILAPDQFGVYAVALTVQGILMTVADLGLSSEIIRSEEPDRIAPTVATFGLISGTGLALATIVSSSRLADLLGDRDAAGAIAVLSLTLLLAGVSIVPYGLMLRRFQQRELFLISLVDLIVSTAVTFALLAAGLGVLSLAIGRVAAQAISSTLQFVATRMRPRLGLDRARWRGILAFSLPVAGANLFAWILLNVDNVVIARMAGATALGFYVLGFNIANWPMSALSQMVRSIALPYTSRVPDSAGALPQLTAVIWSMALPAGVTLAALAGPLIHVIYGAKWAPSVPVLAALGIYGGLRVIFDLFSGYLYALGRSRPVLWLQVLTIVVLTAGMIVMTSRHGIVGAAWVHVGASAVFILPGYLAIIRATGVRVTALIRACLRPTLATLPACLVALAASHLISRPLIALLAGGAGAVALYLAVTGRWLLSRLARIRGPRAEDVSDPGAAQIP</sequence>
<gene>
    <name evidence="9" type="ORF">A8L58_03090</name>
    <name evidence="8" type="ORF">AXH35_01625</name>
</gene>
<dbReference type="GO" id="GO:0005886">
    <property type="term" value="C:plasma membrane"/>
    <property type="evidence" value="ECO:0007669"/>
    <property type="project" value="UniProtKB-SubCell"/>
</dbReference>
<evidence type="ECO:0008006" key="12">
    <source>
        <dbReference type="Google" id="ProtNLM"/>
    </source>
</evidence>
<evidence type="ECO:0000256" key="6">
    <source>
        <dbReference type="ARBA" id="ARBA00023136"/>
    </source>
</evidence>
<feature type="transmembrane region" description="Helical" evidence="7">
    <location>
        <begin position="366"/>
        <end position="384"/>
    </location>
</feature>
<evidence type="ECO:0000313" key="8">
    <source>
        <dbReference type="EMBL" id="AMS04365.1"/>
    </source>
</evidence>
<dbReference type="Proteomes" id="UP000178666">
    <property type="component" value="Chromosome"/>
</dbReference>
<feature type="transmembrane region" description="Helical" evidence="7">
    <location>
        <begin position="247"/>
        <end position="267"/>
    </location>
</feature>
<reference evidence="8 10" key="2">
    <citation type="submission" date="2016-02" db="EMBL/GenBank/DDBJ databases">
        <title>Complete Genome Sequence of Propionibacterium acidipropionici ATCC 55737.</title>
        <authorList>
            <person name="Luna Flores C.H."/>
            <person name="Nielsen L.K."/>
            <person name="Marcellin E."/>
        </authorList>
    </citation>
    <scope>NUCLEOTIDE SEQUENCE [LARGE SCALE GENOMIC DNA]</scope>
    <source>
        <strain evidence="8 10">ATCC 55737</strain>
    </source>
</reference>
<dbReference type="PANTHER" id="PTHR30250:SF10">
    <property type="entry name" value="LIPOPOLYSACCHARIDE BIOSYNTHESIS PROTEIN WZXC"/>
    <property type="match status" value="1"/>
</dbReference>
<comment type="subcellular location">
    <subcellularLocation>
        <location evidence="1">Cell membrane</location>
        <topology evidence="1">Multi-pass membrane protein</topology>
    </subcellularLocation>
</comment>
<evidence type="ECO:0000256" key="2">
    <source>
        <dbReference type="ARBA" id="ARBA00007430"/>
    </source>
</evidence>
<dbReference type="EMBL" id="CP015970">
    <property type="protein sequence ID" value="AOZ45859.1"/>
    <property type="molecule type" value="Genomic_DNA"/>
</dbReference>
<keyword evidence="5 7" id="KW-1133">Transmembrane helix</keyword>
<evidence type="ECO:0000256" key="4">
    <source>
        <dbReference type="ARBA" id="ARBA00022692"/>
    </source>
</evidence>
<dbReference type="InterPro" id="IPR050833">
    <property type="entry name" value="Poly_Biosynth_Transport"/>
</dbReference>
<evidence type="ECO:0000256" key="1">
    <source>
        <dbReference type="ARBA" id="ARBA00004651"/>
    </source>
</evidence>
<keyword evidence="11" id="KW-1185">Reference proteome</keyword>
<feature type="transmembrane region" description="Helical" evidence="7">
    <location>
        <begin position="390"/>
        <end position="412"/>
    </location>
</feature>
<keyword evidence="4 7" id="KW-0812">Transmembrane</keyword>
<dbReference type="Proteomes" id="UP000075221">
    <property type="component" value="Chromosome"/>
</dbReference>
<reference evidence="9 11" key="1">
    <citation type="journal article" date="2016" name="Plant Dis.">
        <title>Improved production of propionic acid using genome shuffling.</title>
        <authorList>
            <person name="Luna-Flores C.H."/>
            <person name="Palfreyman R.W."/>
            <person name="Kromer J.O."/>
            <person name="Nielsen L.K."/>
            <person name="Marcellin E."/>
        </authorList>
    </citation>
    <scope>NUCLEOTIDE SEQUENCE [LARGE SCALE GENOMIC DNA]</scope>
    <source>
        <strain evidence="9 11">F3E8</strain>
    </source>
</reference>
<feature type="transmembrane region" description="Helical" evidence="7">
    <location>
        <begin position="338"/>
        <end position="359"/>
    </location>
</feature>
<feature type="transmembrane region" description="Helical" evidence="7">
    <location>
        <begin position="454"/>
        <end position="475"/>
    </location>
</feature>
<evidence type="ECO:0000313" key="10">
    <source>
        <dbReference type="Proteomes" id="UP000075221"/>
    </source>
</evidence>
<feature type="transmembrane region" description="Helical" evidence="7">
    <location>
        <begin position="218"/>
        <end position="241"/>
    </location>
</feature>
<evidence type="ECO:0000313" key="11">
    <source>
        <dbReference type="Proteomes" id="UP000178666"/>
    </source>
</evidence>
<feature type="transmembrane region" description="Helical" evidence="7">
    <location>
        <begin position="432"/>
        <end position="448"/>
    </location>
</feature>
<feature type="transmembrane region" description="Helical" evidence="7">
    <location>
        <begin position="60"/>
        <end position="80"/>
    </location>
</feature>
<accession>A0AAC8YD62</accession>
<keyword evidence="6 7" id="KW-0472">Membrane</keyword>
<evidence type="ECO:0000313" key="9">
    <source>
        <dbReference type="EMBL" id="AOZ45859.1"/>
    </source>
</evidence>
<dbReference type="CDD" id="cd13127">
    <property type="entry name" value="MATE_tuaB_like"/>
    <property type="match status" value="1"/>
</dbReference>
<dbReference type="PANTHER" id="PTHR30250">
    <property type="entry name" value="PST FAMILY PREDICTED COLANIC ACID TRANSPORTER"/>
    <property type="match status" value="1"/>
</dbReference>
<feature type="transmembrane region" description="Helical" evidence="7">
    <location>
        <begin position="36"/>
        <end position="54"/>
    </location>
</feature>
<feature type="transmembrane region" description="Helical" evidence="7">
    <location>
        <begin position="127"/>
        <end position="148"/>
    </location>
</feature>
<name>A0AAC8YD62_9ACTN</name>
<feature type="transmembrane region" description="Helical" evidence="7">
    <location>
        <begin position="301"/>
        <end position="326"/>
    </location>
</feature>
<evidence type="ECO:0000256" key="7">
    <source>
        <dbReference type="SAM" id="Phobius"/>
    </source>
</evidence>
<feature type="transmembrane region" description="Helical" evidence="7">
    <location>
        <begin position="185"/>
        <end position="206"/>
    </location>
</feature>
<dbReference type="AlphaFoldDB" id="A0AAC8YD62"/>
<organism evidence="8 10">
    <name type="scientific">Acidipropionibacterium acidipropionici</name>
    <dbReference type="NCBI Taxonomy" id="1748"/>
    <lineage>
        <taxon>Bacteria</taxon>
        <taxon>Bacillati</taxon>
        <taxon>Actinomycetota</taxon>
        <taxon>Actinomycetes</taxon>
        <taxon>Propionibacteriales</taxon>
        <taxon>Propionibacteriaceae</taxon>
        <taxon>Acidipropionibacterium</taxon>
    </lineage>
</organism>
<dbReference type="EMBL" id="CP014352">
    <property type="protein sequence ID" value="AMS04365.1"/>
    <property type="molecule type" value="Genomic_DNA"/>
</dbReference>
<comment type="similarity">
    <text evidence="2">Belongs to the polysaccharide synthase family.</text>
</comment>
<keyword evidence="3" id="KW-1003">Cell membrane</keyword>
<dbReference type="RefSeq" id="WP_062818870.1">
    <property type="nucleotide sequence ID" value="NZ_CP014352.1"/>
</dbReference>
<protein>
    <recommendedName>
        <fullName evidence="12">Lipopolysaccharide biosynthesis protein</fullName>
    </recommendedName>
</protein>
<evidence type="ECO:0000256" key="3">
    <source>
        <dbReference type="ARBA" id="ARBA00022475"/>
    </source>
</evidence>
<dbReference type="Pfam" id="PF13440">
    <property type="entry name" value="Polysacc_synt_3"/>
    <property type="match status" value="1"/>
</dbReference>